<protein>
    <submittedName>
        <fullName evidence="2">Uncharacterized protein</fullName>
    </submittedName>
</protein>
<keyword evidence="3" id="KW-1185">Reference proteome</keyword>
<name>A0A9P0CZ13_9CUCU</name>
<evidence type="ECO:0000313" key="3">
    <source>
        <dbReference type="Proteomes" id="UP001153636"/>
    </source>
</evidence>
<dbReference type="Proteomes" id="UP001153636">
    <property type="component" value="Chromosome 6"/>
</dbReference>
<gene>
    <name evidence="2" type="ORF">PSYICH_LOCUS12516</name>
</gene>
<accession>A0A9P0CZ13</accession>
<feature type="region of interest" description="Disordered" evidence="1">
    <location>
        <begin position="1"/>
        <end position="30"/>
    </location>
</feature>
<dbReference type="EMBL" id="OV651818">
    <property type="protein sequence ID" value="CAH1111913.1"/>
    <property type="molecule type" value="Genomic_DNA"/>
</dbReference>
<feature type="compositionally biased region" description="Polar residues" evidence="1">
    <location>
        <begin position="9"/>
        <end position="19"/>
    </location>
</feature>
<evidence type="ECO:0000313" key="2">
    <source>
        <dbReference type="EMBL" id="CAH1111913.1"/>
    </source>
</evidence>
<dbReference type="AlphaFoldDB" id="A0A9P0CZ13"/>
<proteinExistence type="predicted"/>
<evidence type="ECO:0000256" key="1">
    <source>
        <dbReference type="SAM" id="MobiDB-lite"/>
    </source>
</evidence>
<dbReference type="OrthoDB" id="6661004at2759"/>
<organism evidence="2 3">
    <name type="scientific">Psylliodes chrysocephalus</name>
    <dbReference type="NCBI Taxonomy" id="3402493"/>
    <lineage>
        <taxon>Eukaryota</taxon>
        <taxon>Metazoa</taxon>
        <taxon>Ecdysozoa</taxon>
        <taxon>Arthropoda</taxon>
        <taxon>Hexapoda</taxon>
        <taxon>Insecta</taxon>
        <taxon>Pterygota</taxon>
        <taxon>Neoptera</taxon>
        <taxon>Endopterygota</taxon>
        <taxon>Coleoptera</taxon>
        <taxon>Polyphaga</taxon>
        <taxon>Cucujiformia</taxon>
        <taxon>Chrysomeloidea</taxon>
        <taxon>Chrysomelidae</taxon>
        <taxon>Galerucinae</taxon>
        <taxon>Alticini</taxon>
        <taxon>Psylliodes</taxon>
    </lineage>
</organism>
<reference evidence="2" key="1">
    <citation type="submission" date="2022-01" db="EMBL/GenBank/DDBJ databases">
        <authorList>
            <person name="King R."/>
        </authorList>
    </citation>
    <scope>NUCLEOTIDE SEQUENCE</scope>
</reference>
<sequence length="356" mass="40145">MKSSDNSRDSPNNQDKSQSPLCMPDLPLPTPPPMANIMMTSRFDLQTRGGCGYRRILSSRSTEFRSPLLSRANFAQHFDNQSPLPSIRKFGNGTETLGLSPLPRHRNFEDLSVNFDDFRDISSLSKLDYANPRSKYLSRDSVLSEELEEVQMVSREISSKFNQTYAEISPEYQSVFYNEHYMSDIDENEEIKEFICAYKTPERRFSDNSDKTYDRTYDKNCDKTFSCNTLPSLSSLRTNKHKTGHVSAFGGSSGSIKSSDYYMCSPMGGRRHEQLENCQNIVFKSPQRTVIKIAKVSPDGVIGTDSIIEIKCPDTASKLTPEKAIVKKIIKFTIINDNGQIKSKLLLPGSGATSRN</sequence>